<proteinExistence type="inferred from homology"/>
<comment type="subcellular location">
    <subcellularLocation>
        <location evidence="1 9">Nucleus</location>
    </subcellularLocation>
</comment>
<keyword evidence="8 9" id="KW-0927">Auxin signaling pathway</keyword>
<keyword evidence="6 9" id="KW-0804">Transcription</keyword>
<keyword evidence="5 9" id="KW-0238">DNA-binding</keyword>
<dbReference type="Gene3D" id="3.10.20.90">
    <property type="entry name" value="Phosphatidylinositol 3-kinase Catalytic Subunit, Chain A, domain 1"/>
    <property type="match status" value="1"/>
</dbReference>
<evidence type="ECO:0000256" key="7">
    <source>
        <dbReference type="ARBA" id="ARBA00023242"/>
    </source>
</evidence>
<comment type="subunit">
    <text evidence="3 9">Homodimers and heterodimers.</text>
</comment>
<keyword evidence="4 9" id="KW-0805">Transcription regulation</keyword>
<dbReference type="InterPro" id="IPR053793">
    <property type="entry name" value="PB1-like"/>
</dbReference>
<dbReference type="GO" id="GO:0003677">
    <property type="term" value="F:DNA binding"/>
    <property type="evidence" value="ECO:0007669"/>
    <property type="project" value="UniProtKB-KW"/>
</dbReference>
<dbReference type="FunFam" id="2.30.30.1040:FF:000001">
    <property type="entry name" value="Auxin response factor"/>
    <property type="match status" value="1"/>
</dbReference>
<dbReference type="PANTHER" id="PTHR31384:SF25">
    <property type="entry name" value="AUXIN RESPONSE FACTOR"/>
    <property type="match status" value="1"/>
</dbReference>
<dbReference type="Pfam" id="PF02362">
    <property type="entry name" value="B3"/>
    <property type="match status" value="1"/>
</dbReference>
<feature type="domain" description="PB1" evidence="12">
    <location>
        <begin position="639"/>
        <end position="724"/>
    </location>
</feature>
<dbReference type="InterPro" id="IPR015300">
    <property type="entry name" value="DNA-bd_pseudobarrel_sf"/>
</dbReference>
<dbReference type="SMART" id="SM01019">
    <property type="entry name" value="B3"/>
    <property type="match status" value="1"/>
</dbReference>
<dbReference type="GO" id="GO:0005634">
    <property type="term" value="C:nucleus"/>
    <property type="evidence" value="ECO:0007669"/>
    <property type="project" value="UniProtKB-SubCell"/>
</dbReference>
<dbReference type="AlphaFoldDB" id="A0A9Q0GA21"/>
<feature type="compositionally biased region" description="Polar residues" evidence="10">
    <location>
        <begin position="142"/>
        <end position="169"/>
    </location>
</feature>
<dbReference type="SUPFAM" id="SSF54277">
    <property type="entry name" value="CAD &amp; PB1 domains"/>
    <property type="match status" value="1"/>
</dbReference>
<feature type="region of interest" description="Disordered" evidence="10">
    <location>
        <begin position="531"/>
        <end position="569"/>
    </location>
</feature>
<gene>
    <name evidence="13" type="ORF">Tsubulata_025572</name>
</gene>
<name>A0A9Q0GA21_9ROSI</name>
<organism evidence="13 14">
    <name type="scientific">Turnera subulata</name>
    <dbReference type="NCBI Taxonomy" id="218843"/>
    <lineage>
        <taxon>Eukaryota</taxon>
        <taxon>Viridiplantae</taxon>
        <taxon>Streptophyta</taxon>
        <taxon>Embryophyta</taxon>
        <taxon>Tracheophyta</taxon>
        <taxon>Spermatophyta</taxon>
        <taxon>Magnoliopsida</taxon>
        <taxon>eudicotyledons</taxon>
        <taxon>Gunneridae</taxon>
        <taxon>Pentapetalae</taxon>
        <taxon>rosids</taxon>
        <taxon>fabids</taxon>
        <taxon>Malpighiales</taxon>
        <taxon>Passifloraceae</taxon>
        <taxon>Turnera</taxon>
    </lineage>
</organism>
<evidence type="ECO:0000256" key="10">
    <source>
        <dbReference type="SAM" id="MobiDB-lite"/>
    </source>
</evidence>
<keyword evidence="7 9" id="KW-0539">Nucleus</keyword>
<feature type="compositionally biased region" description="Basic and acidic residues" evidence="10">
    <location>
        <begin position="1"/>
        <end position="14"/>
    </location>
</feature>
<evidence type="ECO:0000256" key="9">
    <source>
        <dbReference type="RuleBase" id="RU004561"/>
    </source>
</evidence>
<accession>A0A9Q0GA21</accession>
<dbReference type="SUPFAM" id="SSF101936">
    <property type="entry name" value="DNA-binding pseudobarrel domain"/>
    <property type="match status" value="1"/>
</dbReference>
<sequence length="738" mass="82838">MKRERAVMRKDGRRPACGGVDDETRRCNNESSSLPPANHQGDKDDLYTELWHACAGPLIYVPNVGERIFYFPQGHIEQVKAQTGTNQDDCMDMPPYNLPSKILCKVVNVELKAEVGTDEVFAQITLLPEGELDDLSPRKEANSPQLPRKTTSVRSFSKKLTASDTSTHGGFSVPKRHADDCLPPLDMSQQPPAQELMAKDLHGSQWRFRHIYRGQPKRHLLTSGWSTFVGSKSLVAGDAFIFLQGENGELRAGIRRATKPQSNTSTTVISANSIQHGVLASAFHAISTGTVFTVFYRPWTSPAEFIVPFDRYMKSADIDYSIGMRFRMLFEGEECTEQRIDKVEGTIVGLEDVDHVRWPDSEWRILQVTWDSTPEDLVYPERVSPWNIEPMEPVKRKCASILHGPKRIRPLQTTFPGLPGVTKNGLMHGRVNYGRQSQSEVLQGQENRDPSHNGFSAVKRPLTPHWMSLANPAWNHTSFRPENQLHLPMHDPPLYRRPSGAVSFPGGNIARLGPPNGWCYALGSYGIHENSAGSRNLPVSNVNSRNSVSKDRRGSEWKDPKKASLAPPDGGGRYMLFGVNLVNCSPPELPSPQVATSTELESHYFVPPTSQSSVSESSKTKPDKNSEKRCKYCCRTTIRSCTKVLKYGTSVRRSVDFTRFNGYDELIRELDQMFDFKGSLTDGSSGWHVTYKDDEGDMMLIEESCSWQEFQSTVRKLFIYPMEEIDKLNPSSPSPIPK</sequence>
<comment type="caution">
    <text evidence="13">The sequence shown here is derived from an EMBL/GenBank/DDBJ whole genome shotgun (WGS) entry which is preliminary data.</text>
</comment>
<evidence type="ECO:0000259" key="12">
    <source>
        <dbReference type="PROSITE" id="PS51745"/>
    </source>
</evidence>
<feature type="region of interest" description="Disordered" evidence="10">
    <location>
        <begin position="605"/>
        <end position="626"/>
    </location>
</feature>
<dbReference type="PROSITE" id="PS50863">
    <property type="entry name" value="B3"/>
    <property type="match status" value="1"/>
</dbReference>
<evidence type="ECO:0000313" key="14">
    <source>
        <dbReference type="Proteomes" id="UP001141552"/>
    </source>
</evidence>
<evidence type="ECO:0000256" key="8">
    <source>
        <dbReference type="ARBA" id="ARBA00023294"/>
    </source>
</evidence>
<feature type="region of interest" description="Disordered" evidence="10">
    <location>
        <begin position="1"/>
        <end position="41"/>
    </location>
</feature>
<dbReference type="CDD" id="cd10017">
    <property type="entry name" value="B3_DNA"/>
    <property type="match status" value="1"/>
</dbReference>
<reference evidence="13" key="1">
    <citation type="submission" date="2022-02" db="EMBL/GenBank/DDBJ databases">
        <authorList>
            <person name="Henning P.M."/>
            <person name="McCubbin A.G."/>
            <person name="Shore J.S."/>
        </authorList>
    </citation>
    <scope>NUCLEOTIDE SEQUENCE</scope>
    <source>
        <strain evidence="13">F60SS</strain>
        <tissue evidence="13">Leaves</tissue>
    </source>
</reference>
<dbReference type="PANTHER" id="PTHR31384">
    <property type="entry name" value="AUXIN RESPONSE FACTOR 4-RELATED"/>
    <property type="match status" value="1"/>
</dbReference>
<dbReference type="OrthoDB" id="1668982at2759"/>
<dbReference type="FunFam" id="2.40.330.10:FF:000001">
    <property type="entry name" value="Auxin response factor"/>
    <property type="match status" value="1"/>
</dbReference>
<evidence type="ECO:0000256" key="1">
    <source>
        <dbReference type="ARBA" id="ARBA00004123"/>
    </source>
</evidence>
<evidence type="ECO:0000256" key="2">
    <source>
        <dbReference type="ARBA" id="ARBA00007853"/>
    </source>
</evidence>
<evidence type="ECO:0000256" key="3">
    <source>
        <dbReference type="ARBA" id="ARBA00011726"/>
    </source>
</evidence>
<feature type="compositionally biased region" description="Basic and acidic residues" evidence="10">
    <location>
        <begin position="548"/>
        <end position="562"/>
    </location>
</feature>
<comment type="similarity">
    <text evidence="2 9">Belongs to the ARF family.</text>
</comment>
<reference evidence="13" key="2">
    <citation type="journal article" date="2023" name="Plants (Basel)">
        <title>Annotation of the Turnera subulata (Passifloraceae) Draft Genome Reveals the S-Locus Evolved after the Divergence of Turneroideae from Passifloroideae in a Stepwise Manner.</title>
        <authorList>
            <person name="Henning P.M."/>
            <person name="Roalson E.H."/>
            <person name="Mir W."/>
            <person name="McCubbin A.G."/>
            <person name="Shore J.S."/>
        </authorList>
    </citation>
    <scope>NUCLEOTIDE SEQUENCE</scope>
    <source>
        <strain evidence="13">F60SS</strain>
    </source>
</reference>
<dbReference type="Pfam" id="PF06507">
    <property type="entry name" value="ARF_AD"/>
    <property type="match status" value="1"/>
</dbReference>
<dbReference type="Gene3D" id="2.30.30.1040">
    <property type="match status" value="1"/>
</dbReference>
<feature type="domain" description="TF-B3" evidence="11">
    <location>
        <begin position="156"/>
        <end position="258"/>
    </location>
</feature>
<evidence type="ECO:0000256" key="5">
    <source>
        <dbReference type="ARBA" id="ARBA00023125"/>
    </source>
</evidence>
<feature type="compositionally biased region" description="Low complexity" evidence="10">
    <location>
        <begin position="534"/>
        <end position="547"/>
    </location>
</feature>
<protein>
    <recommendedName>
        <fullName evidence="9">Auxin response factor</fullName>
    </recommendedName>
</protein>
<feature type="region of interest" description="Disordered" evidence="10">
    <location>
        <begin position="133"/>
        <end position="173"/>
    </location>
</feature>
<dbReference type="GO" id="GO:0006355">
    <property type="term" value="P:regulation of DNA-templated transcription"/>
    <property type="evidence" value="ECO:0007669"/>
    <property type="project" value="InterPro"/>
</dbReference>
<dbReference type="PROSITE" id="PS51745">
    <property type="entry name" value="PB1"/>
    <property type="match status" value="1"/>
</dbReference>
<evidence type="ECO:0000313" key="13">
    <source>
        <dbReference type="EMBL" id="KAJ4846220.1"/>
    </source>
</evidence>
<comment type="function">
    <text evidence="9">Auxin response factors (ARFs) are transcriptional factors that bind specifically to the DNA sequence 5'-TGTCTC-3' found in the auxin-responsive promoter elements (AuxREs).</text>
</comment>
<dbReference type="GO" id="GO:0009734">
    <property type="term" value="P:auxin-activated signaling pathway"/>
    <property type="evidence" value="ECO:0007669"/>
    <property type="project" value="UniProtKB-KW"/>
</dbReference>
<dbReference type="InterPro" id="IPR010525">
    <property type="entry name" value="ARF_dom"/>
</dbReference>
<dbReference type="Gene3D" id="2.40.330.10">
    <property type="entry name" value="DNA-binding pseudobarrel domain"/>
    <property type="match status" value="1"/>
</dbReference>
<dbReference type="InterPro" id="IPR044835">
    <property type="entry name" value="ARF_plant"/>
</dbReference>
<dbReference type="InterPro" id="IPR003340">
    <property type="entry name" value="B3_DNA-bd"/>
</dbReference>
<keyword evidence="14" id="KW-1185">Reference proteome</keyword>
<evidence type="ECO:0000256" key="4">
    <source>
        <dbReference type="ARBA" id="ARBA00023015"/>
    </source>
</evidence>
<dbReference type="EMBL" id="JAKUCV010001477">
    <property type="protein sequence ID" value="KAJ4846220.1"/>
    <property type="molecule type" value="Genomic_DNA"/>
</dbReference>
<evidence type="ECO:0000259" key="11">
    <source>
        <dbReference type="PROSITE" id="PS50863"/>
    </source>
</evidence>
<evidence type="ECO:0000256" key="6">
    <source>
        <dbReference type="ARBA" id="ARBA00023163"/>
    </source>
</evidence>
<dbReference type="Proteomes" id="UP001141552">
    <property type="component" value="Unassembled WGS sequence"/>
</dbReference>